<reference evidence="2 3" key="1">
    <citation type="journal article" date="2013" name="ISME J.">
        <title>By their genes ye shall know them: genomic signatures of predatory bacteria.</title>
        <authorList>
            <person name="Pasternak Z."/>
            <person name="Pietrokovski S."/>
            <person name="Rotem O."/>
            <person name="Gophna U."/>
            <person name="Lurie-Weinberger M.N."/>
            <person name="Jurkevitch E."/>
        </authorList>
    </citation>
    <scope>NUCLEOTIDE SEQUENCE [LARGE SCALE GENOMIC DNA]</scope>
    <source>
        <strain evidence="2 3">JSS</strain>
    </source>
</reference>
<feature type="coiled-coil region" evidence="1">
    <location>
        <begin position="62"/>
        <end position="122"/>
    </location>
</feature>
<dbReference type="PROSITE" id="PS51257">
    <property type="entry name" value="PROKAR_LIPOPROTEIN"/>
    <property type="match status" value="1"/>
</dbReference>
<gene>
    <name evidence="2" type="ORF">A11Q_2067</name>
</gene>
<dbReference type="RefSeq" id="WP_015470773.1">
    <property type="nucleotide sequence ID" value="NC_020813.1"/>
</dbReference>
<dbReference type="KEGG" id="bex:A11Q_2067"/>
<dbReference type="STRING" id="1184267.A11Q_2067"/>
<keyword evidence="1" id="KW-0175">Coiled coil</keyword>
<evidence type="ECO:0000256" key="1">
    <source>
        <dbReference type="SAM" id="Coils"/>
    </source>
</evidence>
<organism evidence="2 3">
    <name type="scientific">Pseudobdellovibrio exovorus JSS</name>
    <dbReference type="NCBI Taxonomy" id="1184267"/>
    <lineage>
        <taxon>Bacteria</taxon>
        <taxon>Pseudomonadati</taxon>
        <taxon>Bdellovibrionota</taxon>
        <taxon>Bdellovibrionia</taxon>
        <taxon>Bdellovibrionales</taxon>
        <taxon>Pseudobdellovibrionaceae</taxon>
        <taxon>Pseudobdellovibrio</taxon>
    </lineage>
</organism>
<evidence type="ECO:0000313" key="3">
    <source>
        <dbReference type="Proteomes" id="UP000012040"/>
    </source>
</evidence>
<dbReference type="HOGENOM" id="CLU_1238195_0_0_7"/>
<dbReference type="OrthoDB" id="5291602at2"/>
<dbReference type="PATRIC" id="fig|1184267.3.peg.2092"/>
<dbReference type="Gene3D" id="1.25.40.10">
    <property type="entry name" value="Tetratricopeptide repeat domain"/>
    <property type="match status" value="1"/>
</dbReference>
<proteinExistence type="predicted"/>
<sequence length="242" mass="27303">MIRKILVLVSLIALSSCLKTRSELSGQDQEYLYGQKHADNQLAQIQSTNIQREQAVQTTAVLDDKDELIRTLNGRVEVLENQLSTLIQEKENAAPSEDAQKVTLLQEAVAKMELQIQKLEHELSSTTVIAKPEDKALDDITKPKADESAETVVEPKKKDSYEVAKDHFARKEWKKAILNFQKYTDESPKGKNIADAKYRIGVSFQELGMKEEAMAFYEEVVANYSKTEAGKSARSRLSKLKK</sequence>
<protein>
    <submittedName>
        <fullName evidence="2">Uncharacterized protein</fullName>
    </submittedName>
</protein>
<dbReference type="AlphaFoldDB" id="M4VAM7"/>
<dbReference type="SUPFAM" id="SSF48452">
    <property type="entry name" value="TPR-like"/>
    <property type="match status" value="1"/>
</dbReference>
<dbReference type="Proteomes" id="UP000012040">
    <property type="component" value="Chromosome"/>
</dbReference>
<dbReference type="InterPro" id="IPR011990">
    <property type="entry name" value="TPR-like_helical_dom_sf"/>
</dbReference>
<dbReference type="Pfam" id="PF13174">
    <property type="entry name" value="TPR_6"/>
    <property type="match status" value="1"/>
</dbReference>
<dbReference type="EMBL" id="CP003537">
    <property type="protein sequence ID" value="AGH96283.1"/>
    <property type="molecule type" value="Genomic_DNA"/>
</dbReference>
<keyword evidence="3" id="KW-1185">Reference proteome</keyword>
<name>M4VAM7_9BACT</name>
<evidence type="ECO:0000313" key="2">
    <source>
        <dbReference type="EMBL" id="AGH96283.1"/>
    </source>
</evidence>
<accession>M4VAM7</accession>
<dbReference type="eggNOG" id="COG1729">
    <property type="taxonomic scope" value="Bacteria"/>
</dbReference>
<dbReference type="InterPro" id="IPR019734">
    <property type="entry name" value="TPR_rpt"/>
</dbReference>